<accession>A0AAV5UM47</accession>
<gene>
    <name evidence="1" type="ORF">PENTCL1PPCAC_29173</name>
</gene>
<comment type="caution">
    <text evidence="1">The sequence shown here is derived from an EMBL/GenBank/DDBJ whole genome shotgun (WGS) entry which is preliminary data.</text>
</comment>
<dbReference type="EMBL" id="BTSX01000006">
    <property type="protein sequence ID" value="GMT06999.1"/>
    <property type="molecule type" value="Genomic_DNA"/>
</dbReference>
<keyword evidence="2" id="KW-1185">Reference proteome</keyword>
<organism evidence="1 2">
    <name type="scientific">Pristionchus entomophagus</name>
    <dbReference type="NCBI Taxonomy" id="358040"/>
    <lineage>
        <taxon>Eukaryota</taxon>
        <taxon>Metazoa</taxon>
        <taxon>Ecdysozoa</taxon>
        <taxon>Nematoda</taxon>
        <taxon>Chromadorea</taxon>
        <taxon>Rhabditida</taxon>
        <taxon>Rhabditina</taxon>
        <taxon>Diplogasteromorpha</taxon>
        <taxon>Diplogasteroidea</taxon>
        <taxon>Neodiplogasteridae</taxon>
        <taxon>Pristionchus</taxon>
    </lineage>
</organism>
<reference evidence="1" key="1">
    <citation type="submission" date="2023-10" db="EMBL/GenBank/DDBJ databases">
        <title>Genome assembly of Pristionchus species.</title>
        <authorList>
            <person name="Yoshida K."/>
            <person name="Sommer R.J."/>
        </authorList>
    </citation>
    <scope>NUCLEOTIDE SEQUENCE</scope>
    <source>
        <strain evidence="1">RS0144</strain>
    </source>
</reference>
<feature type="non-terminal residue" evidence="1">
    <location>
        <position position="103"/>
    </location>
</feature>
<evidence type="ECO:0000313" key="2">
    <source>
        <dbReference type="Proteomes" id="UP001432027"/>
    </source>
</evidence>
<sequence length="103" mass="11635">MERASSSLHSVHHIPHHHYLNCESLRQPLQMGRHREQIAVIVDVDSLIVRVVGYHVGVSVQIEPVVVGRVVDSTVEIERGRDMRALIEGRVHQVQYAADDESV</sequence>
<dbReference type="Proteomes" id="UP001432027">
    <property type="component" value="Unassembled WGS sequence"/>
</dbReference>
<proteinExistence type="predicted"/>
<dbReference type="AlphaFoldDB" id="A0AAV5UM47"/>
<protein>
    <submittedName>
        <fullName evidence="1">Uncharacterized protein</fullName>
    </submittedName>
</protein>
<name>A0AAV5UM47_9BILA</name>
<evidence type="ECO:0000313" key="1">
    <source>
        <dbReference type="EMBL" id="GMT06999.1"/>
    </source>
</evidence>